<name>J9GGA0_9ZZZZ</name>
<protein>
    <submittedName>
        <fullName evidence="1">Outer membrane efflux protein</fullName>
    </submittedName>
</protein>
<dbReference type="InterPro" id="IPR003423">
    <property type="entry name" value="OMP_efflux"/>
</dbReference>
<dbReference type="GO" id="GO:0015562">
    <property type="term" value="F:efflux transmembrane transporter activity"/>
    <property type="evidence" value="ECO:0007669"/>
    <property type="project" value="InterPro"/>
</dbReference>
<gene>
    <name evidence="1" type="ORF">EVA_13521</name>
</gene>
<dbReference type="InterPro" id="IPR010131">
    <property type="entry name" value="MdtP/NodT-like"/>
</dbReference>
<dbReference type="PANTHER" id="PTHR30203">
    <property type="entry name" value="OUTER MEMBRANE CATION EFFLUX PROTEIN"/>
    <property type="match status" value="1"/>
</dbReference>
<dbReference type="EMBL" id="AMCI01004300">
    <property type="protein sequence ID" value="EJW98374.1"/>
    <property type="molecule type" value="Genomic_DNA"/>
</dbReference>
<accession>J9GGA0</accession>
<dbReference type="AlphaFoldDB" id="J9GGA0"/>
<comment type="caution">
    <text evidence="1">The sequence shown here is derived from an EMBL/GenBank/DDBJ whole genome shotgun (WGS) entry which is preliminary data.</text>
</comment>
<dbReference type="Pfam" id="PF02321">
    <property type="entry name" value="OEP"/>
    <property type="match status" value="2"/>
</dbReference>
<reference evidence="1" key="1">
    <citation type="journal article" date="2012" name="PLoS ONE">
        <title>Gene sets for utilization of primary and secondary nutrition supplies in the distal gut of endangered iberian lynx.</title>
        <authorList>
            <person name="Alcaide M."/>
            <person name="Messina E."/>
            <person name="Richter M."/>
            <person name="Bargiela R."/>
            <person name="Peplies J."/>
            <person name="Huws S.A."/>
            <person name="Newbold C.J."/>
            <person name="Golyshin P.N."/>
            <person name="Simon M.A."/>
            <person name="Lopez G."/>
            <person name="Yakimov M.M."/>
            <person name="Ferrer M."/>
        </authorList>
    </citation>
    <scope>NUCLEOTIDE SEQUENCE</scope>
</reference>
<dbReference type="PANTHER" id="PTHR30203:SF24">
    <property type="entry name" value="BLR4935 PROTEIN"/>
    <property type="match status" value="1"/>
</dbReference>
<organism evidence="1">
    <name type="scientific">gut metagenome</name>
    <dbReference type="NCBI Taxonomy" id="749906"/>
    <lineage>
        <taxon>unclassified sequences</taxon>
        <taxon>metagenomes</taxon>
        <taxon>organismal metagenomes</taxon>
    </lineage>
</organism>
<dbReference type="SUPFAM" id="SSF56954">
    <property type="entry name" value="Outer membrane efflux proteins (OEP)"/>
    <property type="match status" value="1"/>
</dbReference>
<evidence type="ECO:0000313" key="1">
    <source>
        <dbReference type="EMBL" id="EJW98374.1"/>
    </source>
</evidence>
<sequence>MPAQLDTISANNTRLQALRMQCAANIESGRTDLALPDPEAEVGYKVAHPKPSPNTMSVSVKQTLDWGVLNGSRRQLARTNDRAAAALYEQGTQEVLAEAGKVLTQVIHTNRLCAELSRRLADATEISELYERKLKEGDANQMEVNKVRLSVSVARTALQRAETERRNWLEQLRALNGGEAIACADTTYWVAPLPAWNQLWKEVEEKHPQLEAARSEVERSERQWRVNKAEGLPGLTVGYTGEFTKGSRFNGVTLGISLPLWGRTRRKVKQSHMETVARKLDETDLRTQLQTQLRQEYESARTLHTTAENLRKELTHVSNEQLLRRAMDEGQLSLLDYLLERSFYYEARTALLEAERDAALADVAWQSHLWKTND</sequence>
<proteinExistence type="predicted"/>
<dbReference type="Gene3D" id="1.20.1600.10">
    <property type="entry name" value="Outer membrane efflux proteins (OEP)"/>
    <property type="match status" value="1"/>
</dbReference>